<comment type="catalytic activity">
    <reaction evidence="11">
        <text>N-methylethanolamine phosphate + S-adenosyl-L-methionine = N,N-dimethylethanolamine phosphate + S-adenosyl-L-homocysteine + H(+)</text>
        <dbReference type="Rhea" id="RHEA:25321"/>
        <dbReference type="ChEBI" id="CHEBI:15378"/>
        <dbReference type="ChEBI" id="CHEBI:57781"/>
        <dbReference type="ChEBI" id="CHEBI:57856"/>
        <dbReference type="ChEBI" id="CHEBI:58641"/>
        <dbReference type="ChEBI" id="CHEBI:59789"/>
        <dbReference type="EC" id="2.1.1.103"/>
    </reaction>
    <physiologicalReaction direction="left-to-right" evidence="11">
        <dbReference type="Rhea" id="RHEA:25322"/>
    </physiologicalReaction>
</comment>
<name>A0A6A2YPD7_HIBSY</name>
<evidence type="ECO:0000256" key="1">
    <source>
        <dbReference type="ARBA" id="ARBA00004969"/>
    </source>
</evidence>
<evidence type="ECO:0000256" key="10">
    <source>
        <dbReference type="ARBA" id="ARBA00047619"/>
    </source>
</evidence>
<evidence type="ECO:0000256" key="8">
    <source>
        <dbReference type="ARBA" id="ARBA00022917"/>
    </source>
</evidence>
<sequence>MDRGDKGASKMKQIEDLTLLVKNATDDTNPPKWWEGQDNRISSLEVWMNTYQGYFEQILGILIRKNEGQEPESPDSQQVKTPEPSKPDGKQPAVVTIINEKSGFTYQPEEYGILKSKPDKPPQKPKADLQLGAGADTGRFTDVEVKELAKRMVKWLKAGGHIFFRETCFHPYGDNKQKHNLSHYNAPSFYSQVNADYDGGFQCFLDTVQYKSSRILRYERTFGPGFVSTGGIDTTKEFVAMLDLKPGQKVLDVGCGIGGGDSYMAQEFGVHVVGIDLSINMVAIALERANGLNCVVEFEVADCTIITYPENTFDVIYIRDTIMHIQDKPTLFRSFFKWLKPGGKVLISDYCKSAGASSPEFATNQTVTMWALTLGNSNNSNYLFPSAFRENCSKMFRDVNKHVKIFDPFLFRLLLMRWKMVQFDRSLSVPKREISLFCRPTIVLLATKWWVKYIKEFLQTIHMWRFISCYTTHSETGSYVYNILKQTKYNSTPLGDGTHRWAQVFANDLVACLDGSGIVIQNYCKLFIVPFHYKAMTVQNWETLRVEDIRIDSNEFLALDARCEIQSVVDVNNQKSFLTSNALNEFDPKYSGVDWRQKLEIQRATVLATELKNNANKLAKGTAQVILANTELMRLGPVSTVHPRDHFNHVILGVVGYKQ</sequence>
<evidence type="ECO:0000256" key="2">
    <source>
        <dbReference type="ARBA" id="ARBA00005189"/>
    </source>
</evidence>
<dbReference type="GO" id="GO:0003743">
    <property type="term" value="F:translation initiation factor activity"/>
    <property type="evidence" value="ECO:0007669"/>
    <property type="project" value="UniProtKB-KW"/>
</dbReference>
<keyword evidence="8" id="KW-0648">Protein biosynthesis</keyword>
<feature type="region of interest" description="Disordered" evidence="12">
    <location>
        <begin position="112"/>
        <end position="133"/>
    </location>
</feature>
<dbReference type="SUPFAM" id="SSF53335">
    <property type="entry name" value="S-adenosyl-L-methionine-dependent methyltransferases"/>
    <property type="match status" value="1"/>
</dbReference>
<dbReference type="InterPro" id="IPR025714">
    <property type="entry name" value="Methyltranfer_dom"/>
</dbReference>
<accession>A0A6A2YPD7</accession>
<dbReference type="PANTHER" id="PTHR44307:SF2">
    <property type="entry name" value="PHOSPHOETHANOLAMINE METHYLTRANSFERASE ISOFORM X1"/>
    <property type="match status" value="1"/>
</dbReference>
<evidence type="ECO:0000313" key="15">
    <source>
        <dbReference type="Proteomes" id="UP000436088"/>
    </source>
</evidence>
<evidence type="ECO:0000259" key="13">
    <source>
        <dbReference type="Pfam" id="PF13847"/>
    </source>
</evidence>
<evidence type="ECO:0000256" key="12">
    <source>
        <dbReference type="SAM" id="MobiDB-lite"/>
    </source>
</evidence>
<dbReference type="Pfam" id="PF13847">
    <property type="entry name" value="Methyltransf_31"/>
    <property type="match status" value="1"/>
</dbReference>
<dbReference type="EMBL" id="VEPZ02001313">
    <property type="protein sequence ID" value="KAE8681199.1"/>
    <property type="molecule type" value="Genomic_DNA"/>
</dbReference>
<comment type="catalytic activity">
    <reaction evidence="10">
        <text>N,N-dimethylethanolamine phosphate + S-adenosyl-L-methionine = phosphocholine + S-adenosyl-L-homocysteine + H(+)</text>
        <dbReference type="Rhea" id="RHEA:25325"/>
        <dbReference type="ChEBI" id="CHEBI:15378"/>
        <dbReference type="ChEBI" id="CHEBI:57856"/>
        <dbReference type="ChEBI" id="CHEBI:58641"/>
        <dbReference type="ChEBI" id="CHEBI:59789"/>
        <dbReference type="ChEBI" id="CHEBI:295975"/>
        <dbReference type="EC" id="2.1.1.103"/>
    </reaction>
    <physiologicalReaction direction="left-to-right" evidence="10">
        <dbReference type="Rhea" id="RHEA:25326"/>
    </physiologicalReaction>
</comment>
<dbReference type="PANTHER" id="PTHR44307">
    <property type="entry name" value="PHOSPHOETHANOLAMINE METHYLTRANSFERASE"/>
    <property type="match status" value="1"/>
</dbReference>
<dbReference type="GO" id="GO:0005852">
    <property type="term" value="C:eukaryotic translation initiation factor 3 complex"/>
    <property type="evidence" value="ECO:0007669"/>
    <property type="project" value="InterPro"/>
</dbReference>
<evidence type="ECO:0000256" key="3">
    <source>
        <dbReference type="ARBA" id="ARBA00022490"/>
    </source>
</evidence>
<evidence type="ECO:0000256" key="9">
    <source>
        <dbReference type="ARBA" id="ARBA00035674"/>
    </source>
</evidence>
<organism evidence="14 15">
    <name type="scientific">Hibiscus syriacus</name>
    <name type="common">Rose of Sharon</name>
    <dbReference type="NCBI Taxonomy" id="106335"/>
    <lineage>
        <taxon>Eukaryota</taxon>
        <taxon>Viridiplantae</taxon>
        <taxon>Streptophyta</taxon>
        <taxon>Embryophyta</taxon>
        <taxon>Tracheophyta</taxon>
        <taxon>Spermatophyta</taxon>
        <taxon>Magnoliopsida</taxon>
        <taxon>eudicotyledons</taxon>
        <taxon>Gunneridae</taxon>
        <taxon>Pentapetalae</taxon>
        <taxon>rosids</taxon>
        <taxon>malvids</taxon>
        <taxon>Malvales</taxon>
        <taxon>Malvaceae</taxon>
        <taxon>Malvoideae</taxon>
        <taxon>Hibiscus</taxon>
    </lineage>
</organism>
<gene>
    <name evidence="14" type="ORF">F3Y22_tig00111338pilonHSYRG00189</name>
</gene>
<protein>
    <recommendedName>
        <fullName evidence="9">phosphoethanolamine N-methyltransferase</fullName>
        <ecNumber evidence="9">2.1.1.103</ecNumber>
    </recommendedName>
</protein>
<evidence type="ECO:0000256" key="7">
    <source>
        <dbReference type="ARBA" id="ARBA00022884"/>
    </source>
</evidence>
<keyword evidence="15" id="KW-1185">Reference proteome</keyword>
<dbReference type="GO" id="GO:0032259">
    <property type="term" value="P:methylation"/>
    <property type="evidence" value="ECO:0007669"/>
    <property type="project" value="UniProtKB-KW"/>
</dbReference>
<dbReference type="InterPro" id="IPR007783">
    <property type="entry name" value="eIF3d"/>
</dbReference>
<dbReference type="Gene3D" id="3.40.50.150">
    <property type="entry name" value="Vaccinia Virus protein VP39"/>
    <property type="match status" value="2"/>
</dbReference>
<evidence type="ECO:0000256" key="11">
    <source>
        <dbReference type="ARBA" id="ARBA00047841"/>
    </source>
</evidence>
<proteinExistence type="predicted"/>
<evidence type="ECO:0000256" key="5">
    <source>
        <dbReference type="ARBA" id="ARBA00022603"/>
    </source>
</evidence>
<dbReference type="Pfam" id="PF05091">
    <property type="entry name" value="eIF-3_zeta"/>
    <property type="match status" value="1"/>
</dbReference>
<evidence type="ECO:0000313" key="14">
    <source>
        <dbReference type="EMBL" id="KAE8681199.1"/>
    </source>
</evidence>
<feature type="region of interest" description="Disordered" evidence="12">
    <location>
        <begin position="68"/>
        <end position="93"/>
    </location>
</feature>
<dbReference type="GO" id="GO:0000234">
    <property type="term" value="F:phosphoethanolamine N-methyltransferase activity"/>
    <property type="evidence" value="ECO:0007669"/>
    <property type="project" value="UniProtKB-EC"/>
</dbReference>
<feature type="compositionally biased region" description="Basic and acidic residues" evidence="12">
    <location>
        <begin position="116"/>
        <end position="127"/>
    </location>
</feature>
<dbReference type="GO" id="GO:0003723">
    <property type="term" value="F:RNA binding"/>
    <property type="evidence" value="ECO:0007669"/>
    <property type="project" value="UniProtKB-KW"/>
</dbReference>
<comment type="pathway">
    <text evidence="2">Lipid metabolism.</text>
</comment>
<reference evidence="14" key="1">
    <citation type="submission" date="2019-09" db="EMBL/GenBank/DDBJ databases">
        <title>Draft genome information of white flower Hibiscus syriacus.</title>
        <authorList>
            <person name="Kim Y.-M."/>
        </authorList>
    </citation>
    <scope>NUCLEOTIDE SEQUENCE [LARGE SCALE GENOMIC DNA]</scope>
    <source>
        <strain evidence="14">YM2019G1</strain>
    </source>
</reference>
<keyword evidence="5" id="KW-0489">Methyltransferase</keyword>
<comment type="pathway">
    <text evidence="1">Phospholipid metabolism; phosphatidylcholine biosynthesis.</text>
</comment>
<keyword evidence="7" id="KW-0694">RNA-binding</keyword>
<dbReference type="CDD" id="cd02440">
    <property type="entry name" value="AdoMet_MTases"/>
    <property type="match status" value="1"/>
</dbReference>
<keyword evidence="6" id="KW-0808">Transferase</keyword>
<keyword evidence="4" id="KW-0396">Initiation factor</keyword>
<comment type="caution">
    <text evidence="14">The sequence shown here is derived from an EMBL/GenBank/DDBJ whole genome shotgun (WGS) entry which is preliminary data.</text>
</comment>
<feature type="domain" description="Methyltransferase" evidence="13">
    <location>
        <begin position="245"/>
        <end position="353"/>
    </location>
</feature>
<dbReference type="Proteomes" id="UP000436088">
    <property type="component" value="Unassembled WGS sequence"/>
</dbReference>
<evidence type="ECO:0000256" key="6">
    <source>
        <dbReference type="ARBA" id="ARBA00022679"/>
    </source>
</evidence>
<dbReference type="AlphaFoldDB" id="A0A6A2YPD7"/>
<evidence type="ECO:0000256" key="4">
    <source>
        <dbReference type="ARBA" id="ARBA00022540"/>
    </source>
</evidence>
<dbReference type="EC" id="2.1.1.103" evidence="9"/>
<keyword evidence="3" id="KW-0963">Cytoplasm</keyword>
<dbReference type="InterPro" id="IPR029063">
    <property type="entry name" value="SAM-dependent_MTases_sf"/>
</dbReference>